<dbReference type="KEGG" id="vg:55011983"/>
<dbReference type="RefSeq" id="YP_009820539.1">
    <property type="nucleotide sequence ID" value="NC_048169.1"/>
</dbReference>
<sequence length="127" mass="14645">MAIYVEAEDVQKRYLNGTLPGDWVEQQIDDAEDILFEFFPRLETSATDKEVKRIKRVVASAVIRYYNNPRGIVRERIEEQEVQLRDAGEDESGLYFTKKELDGFRSSRKRVGMLGVDPAPFAGRDQT</sequence>
<gene>
    <name evidence="1" type="primary">25</name>
    <name evidence="1" type="ORF">SEA_BRUTONGASTER_25</name>
</gene>
<evidence type="ECO:0000313" key="2">
    <source>
        <dbReference type="Proteomes" id="UP000295568"/>
    </source>
</evidence>
<dbReference type="Proteomes" id="UP000295568">
    <property type="component" value="Segment"/>
</dbReference>
<name>A0A482JKD8_9CAUD</name>
<accession>A0A482JKD8</accession>
<dbReference type="GeneID" id="55011983"/>
<reference evidence="1 2" key="1">
    <citation type="submission" date="2019-02" db="EMBL/GenBank/DDBJ databases">
        <authorList>
            <person name="Rowley M."/>
            <person name="Stucki C."/>
            <person name="Ghiringhelli B."/>
            <person name="Naegele L."/>
            <person name="Emmons C.B."/>
            <person name="Slowan-Pomeroy T."/>
            <person name="Briggs L.A."/>
            <person name="Garlena R.A."/>
            <person name="Russell D.A."/>
            <person name="Pope W.H."/>
            <person name="Molloy S.D."/>
            <person name="Jacobs-Sera D."/>
            <person name="Hatfull G.F."/>
        </authorList>
    </citation>
    <scope>NUCLEOTIDE SEQUENCE [LARGE SCALE GENOMIC DNA]</scope>
</reference>
<protein>
    <submittedName>
        <fullName evidence="1">Head-to-tail adaptor</fullName>
    </submittedName>
</protein>
<proteinExistence type="predicted"/>
<dbReference type="EMBL" id="MK524501">
    <property type="protein sequence ID" value="QBP33242.1"/>
    <property type="molecule type" value="Genomic_DNA"/>
</dbReference>
<organism evidence="1 2">
    <name type="scientific">Gordonia phage BrutonGaster</name>
    <dbReference type="NCBI Taxonomy" id="2530116"/>
    <lineage>
        <taxon>Viruses</taxon>
        <taxon>Duplodnaviria</taxon>
        <taxon>Heunggongvirae</taxon>
        <taxon>Uroviricota</taxon>
        <taxon>Caudoviricetes</taxon>
        <taxon>Oneupvirus</taxon>
        <taxon>Oneupvirus brutongaster</taxon>
    </lineage>
</organism>
<evidence type="ECO:0000313" key="1">
    <source>
        <dbReference type="EMBL" id="QBP33242.1"/>
    </source>
</evidence>
<keyword evidence="2" id="KW-1185">Reference proteome</keyword>